<evidence type="ECO:0000313" key="3">
    <source>
        <dbReference type="EMBL" id="KAK8855954.1"/>
    </source>
</evidence>
<name>A0ABR2I0S4_9PEZI</name>
<feature type="compositionally biased region" description="Low complexity" evidence="1">
    <location>
        <begin position="380"/>
        <end position="391"/>
    </location>
</feature>
<sequence length="478" mass="48145">MSASRLSTLTAGLLVLGADASYSVHPQQPAPFHNVSTAEQRTATLSTAASNVYTTHETSKGYSVAPVSSQSTLATTLTSYCTNTTISTIIKTSTKPTTSYANVTVPHYTTVPTTKKTTIPVTITETPTCTTTTPPPIITHNSCDQSCSMSAGTVNLFFWPTNNDFTYPPTHVDTALGYTFTSPSVYMLIPTIYGTNTVDGGIVQPTATSAIWAFDLSEVSTIVGGTETKQLSLSDLGTDCPQTAEQSAIATMTDSRCDPILAAPDKIRAWASPCAACERFGLFDPPYAIPTITGGLIPTTIAQPPPPPPAPTTTEAPAPAPTTEAPAPPPTTEAPAPTTAAPAPSITSVITTGPAGVIAVYYENGRAVATSTLAPPPAAPTTTNAGQQPAPSTADTSAAGGVPTTDAGQPAGPSSVTATGGAGGEAPSASTTSPVASTSASDGVATPTPVVTAAAIQVSSGGACLAVTGLLMSLFMMG</sequence>
<feature type="region of interest" description="Disordered" evidence="1">
    <location>
        <begin position="295"/>
        <end position="347"/>
    </location>
</feature>
<feature type="chain" id="PRO_5046145040" evidence="2">
    <location>
        <begin position="21"/>
        <end position="478"/>
    </location>
</feature>
<dbReference type="EMBL" id="JAPCWZ010000007">
    <property type="protein sequence ID" value="KAK8855954.1"/>
    <property type="molecule type" value="Genomic_DNA"/>
</dbReference>
<feature type="region of interest" description="Disordered" evidence="1">
    <location>
        <begin position="372"/>
        <end position="444"/>
    </location>
</feature>
<comment type="caution">
    <text evidence="3">The sequence shown here is derived from an EMBL/GenBank/DDBJ whole genome shotgun (WGS) entry which is preliminary data.</text>
</comment>
<protein>
    <submittedName>
        <fullName evidence="3">Uncharacterized protein</fullName>
    </submittedName>
</protein>
<accession>A0ABR2I0S4</accession>
<dbReference type="Proteomes" id="UP001390339">
    <property type="component" value="Unassembled WGS sequence"/>
</dbReference>
<evidence type="ECO:0000256" key="2">
    <source>
        <dbReference type="SAM" id="SignalP"/>
    </source>
</evidence>
<feature type="compositionally biased region" description="Low complexity" evidence="1">
    <location>
        <begin position="333"/>
        <end position="344"/>
    </location>
</feature>
<keyword evidence="2" id="KW-0732">Signal</keyword>
<keyword evidence="4" id="KW-1185">Reference proteome</keyword>
<feature type="compositionally biased region" description="Low complexity" evidence="1">
    <location>
        <begin position="426"/>
        <end position="444"/>
    </location>
</feature>
<feature type="compositionally biased region" description="Low complexity" evidence="1">
    <location>
        <begin position="312"/>
        <end position="325"/>
    </location>
</feature>
<gene>
    <name evidence="3" type="ORF">PGQ11_011866</name>
</gene>
<reference evidence="3 4" key="1">
    <citation type="journal article" date="2024" name="IMA Fungus">
        <title>Apiospora arundinis, a panoply of carbohydrate-active enzymes and secondary metabolites.</title>
        <authorList>
            <person name="Sorensen T."/>
            <person name="Petersen C."/>
            <person name="Muurmann A.T."/>
            <person name="Christiansen J.V."/>
            <person name="Brundto M.L."/>
            <person name="Overgaard C.K."/>
            <person name="Boysen A.T."/>
            <person name="Wollenberg R.D."/>
            <person name="Larsen T.O."/>
            <person name="Sorensen J.L."/>
            <person name="Nielsen K.L."/>
            <person name="Sondergaard T.E."/>
        </authorList>
    </citation>
    <scope>NUCLEOTIDE SEQUENCE [LARGE SCALE GENOMIC DNA]</scope>
    <source>
        <strain evidence="3 4">AAU 773</strain>
    </source>
</reference>
<organism evidence="3 4">
    <name type="scientific">Apiospora arundinis</name>
    <dbReference type="NCBI Taxonomy" id="335852"/>
    <lineage>
        <taxon>Eukaryota</taxon>
        <taxon>Fungi</taxon>
        <taxon>Dikarya</taxon>
        <taxon>Ascomycota</taxon>
        <taxon>Pezizomycotina</taxon>
        <taxon>Sordariomycetes</taxon>
        <taxon>Xylariomycetidae</taxon>
        <taxon>Amphisphaeriales</taxon>
        <taxon>Apiosporaceae</taxon>
        <taxon>Apiospora</taxon>
    </lineage>
</organism>
<proteinExistence type="predicted"/>
<evidence type="ECO:0000256" key="1">
    <source>
        <dbReference type="SAM" id="MobiDB-lite"/>
    </source>
</evidence>
<feature type="signal peptide" evidence="2">
    <location>
        <begin position="1"/>
        <end position="20"/>
    </location>
</feature>
<evidence type="ECO:0000313" key="4">
    <source>
        <dbReference type="Proteomes" id="UP001390339"/>
    </source>
</evidence>